<gene>
    <name evidence="2" type="ORF">IWX90DRAFT_498410</name>
</gene>
<protein>
    <submittedName>
        <fullName evidence="2">Uncharacterized protein</fullName>
    </submittedName>
</protein>
<dbReference type="Proteomes" id="UP001456524">
    <property type="component" value="Unassembled WGS sequence"/>
</dbReference>
<keyword evidence="3" id="KW-1185">Reference proteome</keyword>
<reference evidence="2 3" key="1">
    <citation type="journal article" date="2022" name="G3 (Bethesda)">
        <title>Enemy or ally: a genomic approach to elucidate the lifestyle of Phyllosticta citrichinaensis.</title>
        <authorList>
            <person name="Buijs V.A."/>
            <person name="Groenewald J.Z."/>
            <person name="Haridas S."/>
            <person name="LaButti K.M."/>
            <person name="Lipzen A."/>
            <person name="Martin F.M."/>
            <person name="Barry K."/>
            <person name="Grigoriev I.V."/>
            <person name="Crous P.W."/>
            <person name="Seidl M.F."/>
        </authorList>
    </citation>
    <scope>NUCLEOTIDE SEQUENCE [LARGE SCALE GENOMIC DNA]</scope>
    <source>
        <strain evidence="2 3">CBS 129764</strain>
    </source>
</reference>
<evidence type="ECO:0000313" key="2">
    <source>
        <dbReference type="EMBL" id="KAK8175923.1"/>
    </source>
</evidence>
<name>A0ABR1Y513_9PEZI</name>
<dbReference type="EMBL" id="JBBWUH010000002">
    <property type="protein sequence ID" value="KAK8175923.1"/>
    <property type="molecule type" value="Genomic_DNA"/>
</dbReference>
<accession>A0ABR1Y513</accession>
<organism evidence="2 3">
    <name type="scientific">Phyllosticta citrichinensis</name>
    <dbReference type="NCBI Taxonomy" id="1130410"/>
    <lineage>
        <taxon>Eukaryota</taxon>
        <taxon>Fungi</taxon>
        <taxon>Dikarya</taxon>
        <taxon>Ascomycota</taxon>
        <taxon>Pezizomycotina</taxon>
        <taxon>Dothideomycetes</taxon>
        <taxon>Dothideomycetes incertae sedis</taxon>
        <taxon>Botryosphaeriales</taxon>
        <taxon>Phyllostictaceae</taxon>
        <taxon>Phyllosticta</taxon>
    </lineage>
</organism>
<feature type="compositionally biased region" description="Basic residues" evidence="1">
    <location>
        <begin position="14"/>
        <end position="23"/>
    </location>
</feature>
<proteinExistence type="predicted"/>
<sequence length="415" mass="46472">MPPKATEANATGKTARRSTKKGKTIPAEKIRDLDMIDKFSDHQRVPAIATYLGYTDIGQFRRFLLSFSVLEAFVLWKQKAMMCNKFKPAISLIILEPAHSRDSKYPADLAKAMEEYGIPETKGTEEARKSLEASRRTCLLACILRSLVLASSELLQQDDAAKKKAQESATAKTGLGPEHEAEAYNRALTLLKRLQHAIVKIRRESEFFPKKNDSFGVMGMPADAVPTWMLVPEGEEEVLGGPKDGPVDPRPALPPLELQLVEDTRRTCKSEELKEHFEDFLGPNGLPLHTAIDGVPCQRDPRVYPTKQEWLDALRVDLDFVQRRLQFFALNLLLAPASDSSVVTKPIPYPLYGPSLCMNWEQVKKKLSQDQPVQGTLQFNIQPLDEGISPLEFSGVPIQLSNVVTFEAKENYGRQ</sequence>
<evidence type="ECO:0000313" key="3">
    <source>
        <dbReference type="Proteomes" id="UP001456524"/>
    </source>
</evidence>
<comment type="caution">
    <text evidence="2">The sequence shown here is derived from an EMBL/GenBank/DDBJ whole genome shotgun (WGS) entry which is preliminary data.</text>
</comment>
<feature type="region of interest" description="Disordered" evidence="1">
    <location>
        <begin position="1"/>
        <end position="24"/>
    </location>
</feature>
<evidence type="ECO:0000256" key="1">
    <source>
        <dbReference type="SAM" id="MobiDB-lite"/>
    </source>
</evidence>